<reference evidence="3 4" key="1">
    <citation type="submission" date="2020-04" db="EMBL/GenBank/DDBJ databases">
        <title>MicrobeNet Type strains.</title>
        <authorList>
            <person name="Nicholson A.C."/>
        </authorList>
    </citation>
    <scope>NUCLEOTIDE SEQUENCE [LARGE SCALE GENOMIC DNA]</scope>
    <source>
        <strain evidence="3 4">DSM 45078</strain>
    </source>
</reference>
<organism evidence="3 4">
    <name type="scientific">Nocardia speluncae</name>
    <dbReference type="NCBI Taxonomy" id="419477"/>
    <lineage>
        <taxon>Bacteria</taxon>
        <taxon>Bacillati</taxon>
        <taxon>Actinomycetota</taxon>
        <taxon>Actinomycetes</taxon>
        <taxon>Mycobacteriales</taxon>
        <taxon>Nocardiaceae</taxon>
        <taxon>Nocardia</taxon>
    </lineage>
</organism>
<dbReference type="SUPFAM" id="SSF54637">
    <property type="entry name" value="Thioesterase/thiol ester dehydrase-isomerase"/>
    <property type="match status" value="1"/>
</dbReference>
<keyword evidence="4" id="KW-1185">Reference proteome</keyword>
<dbReference type="InterPro" id="IPR029069">
    <property type="entry name" value="HotDog_dom_sf"/>
</dbReference>
<dbReference type="EMBL" id="JAAXOO010000004">
    <property type="protein sequence ID" value="NKY34600.1"/>
    <property type="molecule type" value="Genomic_DNA"/>
</dbReference>
<comment type="caution">
    <text evidence="3">The sequence shown here is derived from an EMBL/GenBank/DDBJ whole genome shotgun (WGS) entry which is preliminary data.</text>
</comment>
<accession>A0A846XIV0</accession>
<dbReference type="PANTHER" id="PTHR43841">
    <property type="entry name" value="3-HYDROXYACYL-THIOESTER DEHYDRATASE HTDX-RELATED"/>
    <property type="match status" value="1"/>
</dbReference>
<gene>
    <name evidence="3" type="ORF">HGA13_16175</name>
</gene>
<comment type="similarity">
    <text evidence="1">Belongs to the enoyl-CoA hydratase/isomerase family.</text>
</comment>
<name>A0A846XIV0_9NOCA</name>
<protein>
    <submittedName>
        <fullName evidence="3">Dehydratase</fullName>
    </submittedName>
</protein>
<evidence type="ECO:0000313" key="3">
    <source>
        <dbReference type="EMBL" id="NKY34600.1"/>
    </source>
</evidence>
<dbReference type="InterPro" id="IPR002539">
    <property type="entry name" value="MaoC-like_dom"/>
</dbReference>
<proteinExistence type="inferred from homology"/>
<dbReference type="AlphaFoldDB" id="A0A846XIV0"/>
<evidence type="ECO:0000256" key="1">
    <source>
        <dbReference type="ARBA" id="ARBA00005254"/>
    </source>
</evidence>
<dbReference type="Proteomes" id="UP000565715">
    <property type="component" value="Unassembled WGS sequence"/>
</dbReference>
<dbReference type="RefSeq" id="WP_068046582.1">
    <property type="nucleotide sequence ID" value="NZ_JAAXOO010000004.1"/>
</dbReference>
<evidence type="ECO:0000313" key="4">
    <source>
        <dbReference type="Proteomes" id="UP000565715"/>
    </source>
</evidence>
<feature type="domain" description="MaoC-like" evidence="2">
    <location>
        <begin position="7"/>
        <end position="118"/>
    </location>
</feature>
<dbReference type="Pfam" id="PF01575">
    <property type="entry name" value="MaoC_dehydratas"/>
    <property type="match status" value="1"/>
</dbReference>
<sequence>MNRSVRVGDTLPPVRPAPVTRTTLALFAGASGDHNPIHIDIDAARAAGMDDVFGHGMLSMAYAAQLLTGWIPQQYLRRFQVRFSAITPVRAEPLCTGRVTALDAVDGEQRATVELTITLADGTTTLTGQAVVAIPDDDPSS</sequence>
<evidence type="ECO:0000259" key="2">
    <source>
        <dbReference type="Pfam" id="PF01575"/>
    </source>
</evidence>
<dbReference type="PANTHER" id="PTHR43841:SF3">
    <property type="entry name" value="(3R)-HYDROXYACYL-ACP DEHYDRATASE SUBUNIT HADB"/>
    <property type="match status" value="1"/>
</dbReference>
<dbReference type="Gene3D" id="3.10.129.10">
    <property type="entry name" value="Hotdog Thioesterase"/>
    <property type="match status" value="1"/>
</dbReference>